<keyword evidence="1" id="KW-0175">Coiled coil</keyword>
<dbReference type="PROSITE" id="PS51186">
    <property type="entry name" value="GNAT"/>
    <property type="match status" value="1"/>
</dbReference>
<feature type="transmembrane region" description="Helical" evidence="2">
    <location>
        <begin position="658"/>
        <end position="676"/>
    </location>
</feature>
<dbReference type="InterPro" id="IPR016181">
    <property type="entry name" value="Acyl_CoA_acyltransferase"/>
</dbReference>
<accession>A0A9D1GM51</accession>
<keyword evidence="2" id="KW-0472">Membrane</keyword>
<protein>
    <submittedName>
        <fullName evidence="4">GNAT family N-acetyltransferase</fullName>
    </submittedName>
</protein>
<reference evidence="4" key="2">
    <citation type="journal article" date="2021" name="PeerJ">
        <title>Extensive microbial diversity within the chicken gut microbiome revealed by metagenomics and culture.</title>
        <authorList>
            <person name="Gilroy R."/>
            <person name="Ravi A."/>
            <person name="Getino M."/>
            <person name="Pursley I."/>
            <person name="Horton D.L."/>
            <person name="Alikhan N.F."/>
            <person name="Baker D."/>
            <person name="Gharbi K."/>
            <person name="Hall N."/>
            <person name="Watson M."/>
            <person name="Adriaenssens E.M."/>
            <person name="Foster-Nyarko E."/>
            <person name="Jarju S."/>
            <person name="Secka A."/>
            <person name="Antonio M."/>
            <person name="Oren A."/>
            <person name="Chaudhuri R.R."/>
            <person name="La Ragione R."/>
            <person name="Hildebrand F."/>
            <person name="Pallen M.J."/>
        </authorList>
    </citation>
    <scope>NUCLEOTIDE SEQUENCE</scope>
    <source>
        <strain evidence="4">ChiHecec2B26-709</strain>
    </source>
</reference>
<feature type="domain" description="N-acetyltransferase" evidence="3">
    <location>
        <begin position="6"/>
        <end position="165"/>
    </location>
</feature>
<name>A0A9D1GM51_9BACT</name>
<dbReference type="SUPFAM" id="SSF55729">
    <property type="entry name" value="Acyl-CoA N-acyltransferases (Nat)"/>
    <property type="match status" value="1"/>
</dbReference>
<evidence type="ECO:0000313" key="4">
    <source>
        <dbReference type="EMBL" id="HIT46695.1"/>
    </source>
</evidence>
<evidence type="ECO:0000259" key="3">
    <source>
        <dbReference type="PROSITE" id="PS51186"/>
    </source>
</evidence>
<keyword evidence="2" id="KW-1133">Transmembrane helix</keyword>
<evidence type="ECO:0000256" key="1">
    <source>
        <dbReference type="SAM" id="Coils"/>
    </source>
</evidence>
<feature type="coiled-coil region" evidence="1">
    <location>
        <begin position="602"/>
        <end position="629"/>
    </location>
</feature>
<dbReference type="EMBL" id="DVLC01000045">
    <property type="protein sequence ID" value="HIT46695.1"/>
    <property type="molecule type" value="Genomic_DNA"/>
</dbReference>
<evidence type="ECO:0000256" key="2">
    <source>
        <dbReference type="SAM" id="Phobius"/>
    </source>
</evidence>
<keyword evidence="2" id="KW-0812">Transmembrane</keyword>
<sequence length="685" mass="78922">MEFKFIDKRTLDSAAETALAAFEREIYNPAFPDESEREPFGNLLGRIRAGEDAYPQTFAVLAWHEGELAGGDIFDWYPDCGAAELIYIALRPGRRGAGLGDELLKEGSRRLAKELSSQGETLRRMYFETENPFLSETDDGMDKVSRVRFFARNSACRVPIKYYQPPLAPDAPWAENLYLCILPEFSEGGATLPAEELKEFLRCFFRGLGASERHDRFIEMMQNIDYATESDGSLECHPFAEQPQFGMSRFSLVYHFLLDRRPSASDTVGEDPLFNSYECDLMNYSLQQPERRPVRTRHVRLWRRIILHLPRFYRYTSEGQDFYRVSEHTDLPVTVSVNCTDNQTRNISLAHLVLTPDDSSGMIFNELDCIKLISAFGSIQEKFSVPDRSELSVEDAESGERWDSIEDFVSANFDGIPCRVLRNGITELDIAGIRDVDGRQLFGSFEKFRKSALNDREPDESPWNKAFCGLMLGIFDFMRMNSAEISDTIKPIAERRDSFIVICRGHLMKVKFDETSEDQTANILVSPYLLIPSAVLSINELVLDRNEKATGRPLTDGNSYYRRSMLLSERIRDVMTSLNTEYLQDIFHYRGEQEIMEEGTMQRGLSRRYRQLENRLDKERMLMEEYKTKDQLGADYFTNAMLAILALLQVTAPFFDRTFWLVISLASVVAICAYSFRQLRRRRRL</sequence>
<dbReference type="CDD" id="cd04301">
    <property type="entry name" value="NAT_SF"/>
    <property type="match status" value="1"/>
</dbReference>
<dbReference type="AlphaFoldDB" id="A0A9D1GM51"/>
<dbReference type="InterPro" id="IPR000182">
    <property type="entry name" value="GNAT_dom"/>
</dbReference>
<organism evidence="4 5">
    <name type="scientific">Candidatus Cryptobacteroides merdipullorum</name>
    <dbReference type="NCBI Taxonomy" id="2840771"/>
    <lineage>
        <taxon>Bacteria</taxon>
        <taxon>Pseudomonadati</taxon>
        <taxon>Bacteroidota</taxon>
        <taxon>Bacteroidia</taxon>
        <taxon>Bacteroidales</taxon>
        <taxon>Candidatus Cryptobacteroides</taxon>
    </lineage>
</organism>
<dbReference type="Gene3D" id="3.40.630.30">
    <property type="match status" value="1"/>
</dbReference>
<comment type="caution">
    <text evidence="4">The sequence shown here is derived from an EMBL/GenBank/DDBJ whole genome shotgun (WGS) entry which is preliminary data.</text>
</comment>
<reference evidence="4" key="1">
    <citation type="submission" date="2020-10" db="EMBL/GenBank/DDBJ databases">
        <authorList>
            <person name="Gilroy R."/>
        </authorList>
    </citation>
    <scope>NUCLEOTIDE SEQUENCE</scope>
    <source>
        <strain evidence="4">ChiHecec2B26-709</strain>
    </source>
</reference>
<gene>
    <name evidence="4" type="ORF">IAC35_02420</name>
</gene>
<dbReference type="Proteomes" id="UP000886881">
    <property type="component" value="Unassembled WGS sequence"/>
</dbReference>
<dbReference type="Pfam" id="PF00583">
    <property type="entry name" value="Acetyltransf_1"/>
    <property type="match status" value="1"/>
</dbReference>
<proteinExistence type="predicted"/>
<evidence type="ECO:0000313" key="5">
    <source>
        <dbReference type="Proteomes" id="UP000886881"/>
    </source>
</evidence>
<dbReference type="GO" id="GO:0016747">
    <property type="term" value="F:acyltransferase activity, transferring groups other than amino-acyl groups"/>
    <property type="evidence" value="ECO:0007669"/>
    <property type="project" value="InterPro"/>
</dbReference>